<dbReference type="PANTHER" id="PTHR11195:SF13">
    <property type="entry name" value="INVERTEBRATE-TYPE LYSOZYME 2-RELATED"/>
    <property type="match status" value="1"/>
</dbReference>
<protein>
    <recommendedName>
        <fullName evidence="7">Transglycosylase SLT domain-containing protein</fullName>
    </recommendedName>
</protein>
<dbReference type="InterPro" id="IPR008597">
    <property type="entry name" value="Invert_lysozyme"/>
</dbReference>
<dbReference type="EMBL" id="WNHU01000697">
    <property type="protein sequence ID" value="MTV44696.1"/>
    <property type="molecule type" value="Genomic_DNA"/>
</dbReference>
<organism evidence="5 6">
    <name type="scientific">Streptococcus pneumoniae</name>
    <dbReference type="NCBI Taxonomy" id="1313"/>
    <lineage>
        <taxon>Bacteria</taxon>
        <taxon>Bacillati</taxon>
        <taxon>Bacillota</taxon>
        <taxon>Bacilli</taxon>
        <taxon>Lactobacillales</taxon>
        <taxon>Streptococcaceae</taxon>
        <taxon>Streptococcus</taxon>
    </lineage>
</organism>
<evidence type="ECO:0000256" key="2">
    <source>
        <dbReference type="ARBA" id="ARBA00022801"/>
    </source>
</evidence>
<evidence type="ECO:0000256" key="4">
    <source>
        <dbReference type="ARBA" id="ARBA00023295"/>
    </source>
</evidence>
<keyword evidence="3" id="KW-1015">Disulfide bond</keyword>
<sequence length="77" mass="8889">SYWRDAVNFDKSIGGRYDDCANYNYSIKVVTAYLNRYAKAAVLKRDYKTQAEIHNGGPNGANQKATNVYWQKVKRHL</sequence>
<dbReference type="PROSITE" id="PS51909">
    <property type="entry name" value="LYSOZYME_I"/>
    <property type="match status" value="1"/>
</dbReference>
<evidence type="ECO:0008006" key="7">
    <source>
        <dbReference type="Google" id="ProtNLM"/>
    </source>
</evidence>
<name>A0A7X2XME7_STREE</name>
<dbReference type="Pfam" id="PF05497">
    <property type="entry name" value="Destabilase"/>
    <property type="match status" value="1"/>
</dbReference>
<accession>A0A7X2XME7</accession>
<keyword evidence="4" id="KW-0326">Glycosidase</keyword>
<reference evidence="5 6" key="1">
    <citation type="submission" date="2019-11" db="EMBL/GenBank/DDBJ databases">
        <title>Growth characteristics of pneumococcus vary with the chemical composition of the capsule and with environmental conditions.</title>
        <authorList>
            <person name="Tothpal A."/>
            <person name="Desobry K."/>
            <person name="Joshi S."/>
            <person name="Wyllie A.L."/>
            <person name="Weinberger D.M."/>
        </authorList>
    </citation>
    <scope>NUCLEOTIDE SEQUENCE [LARGE SCALE GENOMIC DNA]</scope>
    <source>
        <strain evidence="6">pnumococcus09N</strain>
    </source>
</reference>
<comment type="caution">
    <text evidence="5">The sequence shown here is derived from an EMBL/GenBank/DDBJ whole genome shotgun (WGS) entry which is preliminary data.</text>
</comment>
<gene>
    <name evidence="5" type="ORF">GM545_14275</name>
</gene>
<dbReference type="PANTHER" id="PTHR11195">
    <property type="entry name" value="DESTABILASE-RELATED"/>
    <property type="match status" value="1"/>
</dbReference>
<dbReference type="AlphaFoldDB" id="A0A7X2XME7"/>
<keyword evidence="2" id="KW-0378">Hydrolase</keyword>
<dbReference type="Gene3D" id="1.10.530.10">
    <property type="match status" value="1"/>
</dbReference>
<dbReference type="Proteomes" id="UP000467349">
    <property type="component" value="Unassembled WGS sequence"/>
</dbReference>
<dbReference type="RefSeq" id="WP_155474432.1">
    <property type="nucleotide sequence ID" value="NZ_WNHU01000697.1"/>
</dbReference>
<keyword evidence="1" id="KW-0929">Antimicrobial</keyword>
<proteinExistence type="predicted"/>
<feature type="non-terminal residue" evidence="5">
    <location>
        <position position="1"/>
    </location>
</feature>
<evidence type="ECO:0000256" key="3">
    <source>
        <dbReference type="ARBA" id="ARBA00023157"/>
    </source>
</evidence>
<evidence type="ECO:0000256" key="1">
    <source>
        <dbReference type="ARBA" id="ARBA00022529"/>
    </source>
</evidence>
<dbReference type="GO" id="GO:0003796">
    <property type="term" value="F:lysozyme activity"/>
    <property type="evidence" value="ECO:0007669"/>
    <property type="project" value="InterPro"/>
</dbReference>
<evidence type="ECO:0000313" key="6">
    <source>
        <dbReference type="Proteomes" id="UP000467349"/>
    </source>
</evidence>
<evidence type="ECO:0000313" key="5">
    <source>
        <dbReference type="EMBL" id="MTV44696.1"/>
    </source>
</evidence>